<dbReference type="PANTHER" id="PTHR12121">
    <property type="entry name" value="CARBON CATABOLITE REPRESSOR PROTEIN 4"/>
    <property type="match status" value="1"/>
</dbReference>
<name>A0AAV7IJ21_COTGL</name>
<organism evidence="2 3">
    <name type="scientific">Cotesia glomerata</name>
    <name type="common">Lepidopteran parasitic wasp</name>
    <name type="synonym">Apanteles glomeratus</name>
    <dbReference type="NCBI Taxonomy" id="32391"/>
    <lineage>
        <taxon>Eukaryota</taxon>
        <taxon>Metazoa</taxon>
        <taxon>Ecdysozoa</taxon>
        <taxon>Arthropoda</taxon>
        <taxon>Hexapoda</taxon>
        <taxon>Insecta</taxon>
        <taxon>Pterygota</taxon>
        <taxon>Neoptera</taxon>
        <taxon>Endopterygota</taxon>
        <taxon>Hymenoptera</taxon>
        <taxon>Apocrita</taxon>
        <taxon>Ichneumonoidea</taxon>
        <taxon>Braconidae</taxon>
        <taxon>Microgastrinae</taxon>
        <taxon>Cotesia</taxon>
    </lineage>
</organism>
<dbReference type="InterPro" id="IPR005135">
    <property type="entry name" value="Endo/exonuclease/phosphatase"/>
</dbReference>
<accession>A0AAV7IJ21</accession>
<dbReference type="AlphaFoldDB" id="A0AAV7IJ21"/>
<sequence length="549" mass="64044">MIPTKLFINLTFYNFLYRNAHQQSKIFMTDLSLRQFVGRHRCLSGVEAPNYSTCNHNYSYSNNNSNLLNDGKENKFKANYNKTNKNRVKMESHDQVVIEGENTCPVPDATAEIPKECSQDMMEDFRKLPHKFRYGMTHKRYKELRPWKFVSSESESINSETEFSFKILSFNILAQNLLESHNYLYNNHHKVALKWDVRKLLVQKEILESEANVICIQEMQMEHLEEFLVPFVEQGFDYLYKKRTNDTRDGLLLLYQPSLFKLKDYVYVEYHQTSEDILNRDNVGIVVKFSLTESPDSCIVISTTHLLYNPKRNDVRLAQTQILFAEVDRIAFVRNTANGPEYHPIIVCGDFNLQPFTGVYKFITEGSFDYIGKGRSLNEHGFRRLSNSLIPSSLLITDNCQHFNVLTKRLRGYGDEKIMLYRNEDPNRRVRDCNDCTNEVDWESLDYQKVKVVDGQFAHFSSGALQHSLKLNSVYKHRNQRGEMEATTNQGEWITVDYIFYNNVELTSQYLLPTVRDCESLPNIPNFVVGSDHLCLGATFKLKKKPIAR</sequence>
<evidence type="ECO:0000313" key="2">
    <source>
        <dbReference type="EMBL" id="KAH0553618.1"/>
    </source>
</evidence>
<dbReference type="EMBL" id="JAHXZJ010001119">
    <property type="protein sequence ID" value="KAH0553618.1"/>
    <property type="molecule type" value="Genomic_DNA"/>
</dbReference>
<evidence type="ECO:0000313" key="3">
    <source>
        <dbReference type="Proteomes" id="UP000826195"/>
    </source>
</evidence>
<dbReference type="InterPro" id="IPR036691">
    <property type="entry name" value="Endo/exonu/phosph_ase_sf"/>
</dbReference>
<dbReference type="SUPFAM" id="SSF56219">
    <property type="entry name" value="DNase I-like"/>
    <property type="match status" value="1"/>
</dbReference>
<evidence type="ECO:0000259" key="1">
    <source>
        <dbReference type="Pfam" id="PF03372"/>
    </source>
</evidence>
<dbReference type="Pfam" id="PF03372">
    <property type="entry name" value="Exo_endo_phos"/>
    <property type="match status" value="1"/>
</dbReference>
<protein>
    <recommendedName>
        <fullName evidence="1">Endonuclease/exonuclease/phosphatase domain-containing protein</fullName>
    </recommendedName>
</protein>
<keyword evidence="3" id="KW-1185">Reference proteome</keyword>
<comment type="caution">
    <text evidence="2">The sequence shown here is derived from an EMBL/GenBank/DDBJ whole genome shotgun (WGS) entry which is preliminary data.</text>
</comment>
<reference evidence="2 3" key="1">
    <citation type="journal article" date="2021" name="J. Hered.">
        <title>A chromosome-level genome assembly of the parasitoid wasp, Cotesia glomerata (Hymenoptera: Braconidae).</title>
        <authorList>
            <person name="Pinto B.J."/>
            <person name="Weis J.J."/>
            <person name="Gamble T."/>
            <person name="Ode P.J."/>
            <person name="Paul R."/>
            <person name="Zaspel J.M."/>
        </authorList>
    </citation>
    <scope>NUCLEOTIDE SEQUENCE [LARGE SCALE GENOMIC DNA]</scope>
    <source>
        <strain evidence="2">CgM1</strain>
    </source>
</reference>
<dbReference type="PANTHER" id="PTHR12121:SF34">
    <property type="entry name" value="PROTEIN ANGEL"/>
    <property type="match status" value="1"/>
</dbReference>
<dbReference type="InterPro" id="IPR050410">
    <property type="entry name" value="CCR4/nocturin_mRNA_transcr"/>
</dbReference>
<dbReference type="GO" id="GO:0000175">
    <property type="term" value="F:3'-5'-RNA exonuclease activity"/>
    <property type="evidence" value="ECO:0007669"/>
    <property type="project" value="TreeGrafter"/>
</dbReference>
<proteinExistence type="predicted"/>
<dbReference type="Proteomes" id="UP000826195">
    <property type="component" value="Unassembled WGS sequence"/>
</dbReference>
<dbReference type="Gene3D" id="3.60.10.10">
    <property type="entry name" value="Endonuclease/exonuclease/phosphatase"/>
    <property type="match status" value="1"/>
</dbReference>
<feature type="domain" description="Endonuclease/exonuclease/phosphatase" evidence="1">
    <location>
        <begin position="168"/>
        <end position="533"/>
    </location>
</feature>
<gene>
    <name evidence="2" type="ORF">KQX54_002726</name>
</gene>